<dbReference type="CDD" id="cd17502">
    <property type="entry name" value="MFS_Azr1_MDR_like"/>
    <property type="match status" value="1"/>
</dbReference>
<feature type="transmembrane region" description="Helical" evidence="8">
    <location>
        <begin position="469"/>
        <end position="493"/>
    </location>
</feature>
<gene>
    <name evidence="10" type="ORF">A1Q1_07684</name>
</gene>
<feature type="transmembrane region" description="Helical" evidence="8">
    <location>
        <begin position="406"/>
        <end position="425"/>
    </location>
</feature>
<dbReference type="Pfam" id="PF07690">
    <property type="entry name" value="MFS_1"/>
    <property type="match status" value="1"/>
</dbReference>
<keyword evidence="5 8" id="KW-1133">Transmembrane helix</keyword>
<dbReference type="KEGG" id="tasa:A1Q1_07684"/>
<sequence>MADERVPSDIEARAGLTAPPETPVTASETTAASAASVASDKEKPLDGKGKKEKKKERGLTAGDSELEELPNNNLLLVVPCLGLVLFLAALDQTIIATALPIIASKFNATPSEYSWVITSYQLAMTLLTPVNGRVSDIIGRKPILYAAIVVFTVFSALCGAAKSMKWLIIARAFQGLGGGSIIGMTSIVISDIVPLEKRGKYQGIMGASWGVAAVVGPLLGGALTDRVSWRWCFYINLPTCGVAFILLALTLKLNPTRKMTWPMFMRTFDFLGMALIMAGGACLIVGFSFAADYGFGRPSAYALITVGGVLFFAGIANCLFTKRNAVIPTRAFKVRTTLFFMIASTLHAAAFIPTNVVLPQFFQGVHGADALQSGIQLLPYAIFVSWSTVVAGQIQSRLRIVRPVPWVGYAIGILGYGLMVAYFNYDIPLSRQYGLLIIPAVGVGLSLQSPLLILQAAMPLKDMAAVTSAWVLTRSLGGSIGISLYTSVFNVVLRHKFGALDPPYPPPITAEGYQAMNQLPDGQEKTDVHRAFADSFKPVWIIALGLLAVCLVITLPTKSYSLDRPRGAAAKAEAGVAATGAEGSPTEAIAEADGSIPIGENGHVKAVIDENLPQDSEYVLKREEAAERGEPELGQFDEKTAPVGVYDEKKV</sequence>
<dbReference type="FunFam" id="1.20.1720.10:FF:000013">
    <property type="entry name" value="Related to multidrug resistance proteins"/>
    <property type="match status" value="1"/>
</dbReference>
<dbReference type="PANTHER" id="PTHR23501:SF102">
    <property type="entry name" value="DRUG TRANSPORTER, PUTATIVE (AFU_ORTHOLOGUE AFUA_3G08530)-RELATED"/>
    <property type="match status" value="1"/>
</dbReference>
<evidence type="ECO:0000259" key="9">
    <source>
        <dbReference type="PROSITE" id="PS50850"/>
    </source>
</evidence>
<dbReference type="GO" id="GO:0005886">
    <property type="term" value="C:plasma membrane"/>
    <property type="evidence" value="ECO:0007669"/>
    <property type="project" value="TreeGrafter"/>
</dbReference>
<feature type="transmembrane region" description="Helical" evidence="8">
    <location>
        <begin position="539"/>
        <end position="557"/>
    </location>
</feature>
<comment type="similarity">
    <text evidence="2">Belongs to the major facilitator superfamily.</text>
</comment>
<dbReference type="SUPFAM" id="SSF103473">
    <property type="entry name" value="MFS general substrate transporter"/>
    <property type="match status" value="1"/>
</dbReference>
<dbReference type="GeneID" id="25991196"/>
<feature type="transmembrane region" description="Helical" evidence="8">
    <location>
        <begin position="143"/>
        <end position="162"/>
    </location>
</feature>
<evidence type="ECO:0000256" key="8">
    <source>
        <dbReference type="SAM" id="Phobius"/>
    </source>
</evidence>
<dbReference type="InterPro" id="IPR036259">
    <property type="entry name" value="MFS_trans_sf"/>
</dbReference>
<protein>
    <recommendedName>
        <fullName evidence="9">Major facilitator superfamily (MFS) profile domain-containing protein</fullName>
    </recommendedName>
</protein>
<dbReference type="OrthoDB" id="10021397at2759"/>
<reference evidence="10 11" key="1">
    <citation type="journal article" date="2012" name="Eukaryot. Cell">
        <title>Draft genome sequence of CBS 2479, the standard type strain of Trichosporon asahii.</title>
        <authorList>
            <person name="Yang R.Y."/>
            <person name="Li H.T."/>
            <person name="Zhu H."/>
            <person name="Zhou G.P."/>
            <person name="Wang M."/>
            <person name="Wang L."/>
        </authorList>
    </citation>
    <scope>NUCLEOTIDE SEQUENCE [LARGE SCALE GENOMIC DNA]</scope>
    <source>
        <strain evidence="11">ATCC 90039 / CBS 2479 / JCM 2466 / KCTC 7840 / NCYC 2677 / UAMH 7654</strain>
    </source>
</reference>
<dbReference type="PANTHER" id="PTHR23501">
    <property type="entry name" value="MAJOR FACILITATOR SUPERFAMILY"/>
    <property type="match status" value="1"/>
</dbReference>
<dbReference type="GO" id="GO:0022857">
    <property type="term" value="F:transmembrane transporter activity"/>
    <property type="evidence" value="ECO:0007669"/>
    <property type="project" value="InterPro"/>
</dbReference>
<feature type="transmembrane region" description="Helical" evidence="8">
    <location>
        <begin position="201"/>
        <end position="222"/>
    </location>
</feature>
<dbReference type="Proteomes" id="UP000002748">
    <property type="component" value="Unassembled WGS sequence"/>
</dbReference>
<feature type="transmembrane region" description="Helical" evidence="8">
    <location>
        <begin position="301"/>
        <end position="320"/>
    </location>
</feature>
<feature type="region of interest" description="Disordered" evidence="7">
    <location>
        <begin position="624"/>
        <end position="651"/>
    </location>
</feature>
<accession>J6F2A1</accession>
<feature type="region of interest" description="Disordered" evidence="7">
    <location>
        <begin position="1"/>
        <end position="63"/>
    </location>
</feature>
<dbReference type="EMBL" id="ALBS01000074">
    <property type="protein sequence ID" value="EJT51089.1"/>
    <property type="molecule type" value="Genomic_DNA"/>
</dbReference>
<keyword evidence="4 8" id="KW-0812">Transmembrane</keyword>
<dbReference type="InterPro" id="IPR020846">
    <property type="entry name" value="MFS_dom"/>
</dbReference>
<feature type="compositionally biased region" description="Basic and acidic residues" evidence="7">
    <location>
        <begin position="39"/>
        <end position="49"/>
    </location>
</feature>
<organism evidence="10 11">
    <name type="scientific">Trichosporon asahii var. asahii (strain ATCC 90039 / CBS 2479 / JCM 2466 / KCTC 7840 / NBRC 103889/ NCYC 2677 / UAMH 7654)</name>
    <name type="common">Yeast</name>
    <dbReference type="NCBI Taxonomy" id="1186058"/>
    <lineage>
        <taxon>Eukaryota</taxon>
        <taxon>Fungi</taxon>
        <taxon>Dikarya</taxon>
        <taxon>Basidiomycota</taxon>
        <taxon>Agaricomycotina</taxon>
        <taxon>Tremellomycetes</taxon>
        <taxon>Trichosporonales</taxon>
        <taxon>Trichosporonaceae</taxon>
        <taxon>Trichosporon</taxon>
    </lineage>
</organism>
<feature type="compositionally biased region" description="Basic and acidic residues" evidence="7">
    <location>
        <begin position="1"/>
        <end position="12"/>
    </location>
</feature>
<dbReference type="PRINTS" id="PR01036">
    <property type="entry name" value="TCRTETB"/>
</dbReference>
<dbReference type="Gene3D" id="1.20.1720.10">
    <property type="entry name" value="Multidrug resistance protein D"/>
    <property type="match status" value="1"/>
</dbReference>
<feature type="compositionally biased region" description="Low complexity" evidence="7">
    <location>
        <begin position="17"/>
        <end position="38"/>
    </location>
</feature>
<feature type="transmembrane region" description="Helical" evidence="8">
    <location>
        <begin position="332"/>
        <end position="353"/>
    </location>
</feature>
<comment type="subcellular location">
    <subcellularLocation>
        <location evidence="1">Endomembrane system</location>
        <topology evidence="1">Multi-pass membrane protein</topology>
    </subcellularLocation>
</comment>
<feature type="transmembrane region" description="Helical" evidence="8">
    <location>
        <begin position="437"/>
        <end position="457"/>
    </location>
</feature>
<feature type="transmembrane region" description="Helical" evidence="8">
    <location>
        <begin position="373"/>
        <end position="394"/>
    </location>
</feature>
<evidence type="ECO:0000256" key="1">
    <source>
        <dbReference type="ARBA" id="ARBA00004127"/>
    </source>
</evidence>
<evidence type="ECO:0000313" key="10">
    <source>
        <dbReference type="EMBL" id="EJT51089.1"/>
    </source>
</evidence>
<comment type="caution">
    <text evidence="10">The sequence shown here is derived from an EMBL/GenBank/DDBJ whole genome shotgun (WGS) entry which is preliminary data.</text>
</comment>
<evidence type="ECO:0000256" key="5">
    <source>
        <dbReference type="ARBA" id="ARBA00022989"/>
    </source>
</evidence>
<dbReference type="PROSITE" id="PS50850">
    <property type="entry name" value="MFS"/>
    <property type="match status" value="1"/>
</dbReference>
<evidence type="ECO:0000256" key="6">
    <source>
        <dbReference type="ARBA" id="ARBA00023136"/>
    </source>
</evidence>
<feature type="transmembrane region" description="Helical" evidence="8">
    <location>
        <begin position="228"/>
        <end position="249"/>
    </location>
</feature>
<feature type="transmembrane region" description="Helical" evidence="8">
    <location>
        <begin position="168"/>
        <end position="189"/>
    </location>
</feature>
<evidence type="ECO:0000256" key="2">
    <source>
        <dbReference type="ARBA" id="ARBA00008335"/>
    </source>
</evidence>
<evidence type="ECO:0000256" key="7">
    <source>
        <dbReference type="SAM" id="MobiDB-lite"/>
    </source>
</evidence>
<dbReference type="HOGENOM" id="CLU_000960_22_0_1"/>
<feature type="transmembrane region" description="Helical" evidence="8">
    <location>
        <begin position="74"/>
        <end position="101"/>
    </location>
</feature>
<evidence type="ECO:0000256" key="3">
    <source>
        <dbReference type="ARBA" id="ARBA00022448"/>
    </source>
</evidence>
<keyword evidence="3" id="KW-0813">Transport</keyword>
<feature type="transmembrane region" description="Helical" evidence="8">
    <location>
        <begin position="270"/>
        <end position="289"/>
    </location>
</feature>
<keyword evidence="6 8" id="KW-0472">Membrane</keyword>
<evidence type="ECO:0000256" key="4">
    <source>
        <dbReference type="ARBA" id="ARBA00022692"/>
    </source>
</evidence>
<feature type="transmembrane region" description="Helical" evidence="8">
    <location>
        <begin position="113"/>
        <end position="131"/>
    </location>
</feature>
<proteinExistence type="inferred from homology"/>
<dbReference type="GO" id="GO:0012505">
    <property type="term" value="C:endomembrane system"/>
    <property type="evidence" value="ECO:0007669"/>
    <property type="project" value="UniProtKB-SubCell"/>
</dbReference>
<name>J6F2A1_TRIAS</name>
<dbReference type="RefSeq" id="XP_014182171.1">
    <property type="nucleotide sequence ID" value="XM_014326696.1"/>
</dbReference>
<dbReference type="InterPro" id="IPR011701">
    <property type="entry name" value="MFS"/>
</dbReference>
<dbReference type="VEuPathDB" id="FungiDB:A1Q1_07684"/>
<evidence type="ECO:0000313" key="11">
    <source>
        <dbReference type="Proteomes" id="UP000002748"/>
    </source>
</evidence>
<dbReference type="AlphaFoldDB" id="J6F2A1"/>
<feature type="domain" description="Major facilitator superfamily (MFS) profile" evidence="9">
    <location>
        <begin position="77"/>
        <end position="562"/>
    </location>
</feature>